<keyword evidence="4" id="KW-1185">Reference proteome</keyword>
<gene>
    <name evidence="3" type="primary">rsbW</name>
    <name evidence="3" type="ORF">PFRI_19510</name>
</gene>
<dbReference type="PANTHER" id="PTHR35526">
    <property type="entry name" value="ANTI-SIGMA-F FACTOR RSBW-RELATED"/>
    <property type="match status" value="1"/>
</dbReference>
<dbReference type="Proteomes" id="UP000184514">
    <property type="component" value="Unassembled WGS sequence"/>
</dbReference>
<dbReference type="AlphaFoldDB" id="A0A1L9NXA5"/>
<evidence type="ECO:0000259" key="2">
    <source>
        <dbReference type="Pfam" id="PF13581"/>
    </source>
</evidence>
<dbReference type="Pfam" id="PF13581">
    <property type="entry name" value="HATPase_c_2"/>
    <property type="match status" value="1"/>
</dbReference>
<dbReference type="RefSeq" id="WP_170124852.1">
    <property type="nucleotide sequence ID" value="NZ_MLCB01000130.1"/>
</dbReference>
<sequence length="160" mass="17707">MPDGSFIEPMHLMPNTPAQPDIHLVFPATEISVRRALLSLRASLKALAVDDLTIGTVEIILAEVANNIVEHAYPLNVSGTVTLACTKAEQELRFEVCDQGKPLPGGEIPSKKEHDLEADRNQLPEGGFGWGLIRDMTTMLMYKRDQGRNILRFRVAFANI</sequence>
<dbReference type="GO" id="GO:0004674">
    <property type="term" value="F:protein serine/threonine kinase activity"/>
    <property type="evidence" value="ECO:0007669"/>
    <property type="project" value="UniProtKB-KW"/>
</dbReference>
<feature type="domain" description="Histidine kinase/HSP90-like ATPase" evidence="2">
    <location>
        <begin position="26"/>
        <end position="154"/>
    </location>
</feature>
<dbReference type="InterPro" id="IPR050267">
    <property type="entry name" value="Anti-sigma-factor_SerPK"/>
</dbReference>
<keyword evidence="3" id="KW-0418">Kinase</keyword>
<keyword evidence="1" id="KW-0723">Serine/threonine-protein kinase</keyword>
<accession>A0A1L9NXA5</accession>
<comment type="caution">
    <text evidence="3">The sequence shown here is derived from an EMBL/GenBank/DDBJ whole genome shotgun (WGS) entry which is preliminary data.</text>
</comment>
<organism evidence="3 4">
    <name type="scientific">Planktotalea frisia</name>
    <dbReference type="NCBI Taxonomy" id="696762"/>
    <lineage>
        <taxon>Bacteria</taxon>
        <taxon>Pseudomonadati</taxon>
        <taxon>Pseudomonadota</taxon>
        <taxon>Alphaproteobacteria</taxon>
        <taxon>Rhodobacterales</taxon>
        <taxon>Paracoccaceae</taxon>
        <taxon>Planktotalea</taxon>
    </lineage>
</organism>
<dbReference type="InterPro" id="IPR036890">
    <property type="entry name" value="HATPase_C_sf"/>
</dbReference>
<dbReference type="PANTHER" id="PTHR35526:SF3">
    <property type="entry name" value="ANTI-SIGMA-F FACTOR RSBW"/>
    <property type="match status" value="1"/>
</dbReference>
<reference evidence="3 4" key="1">
    <citation type="submission" date="2016-10" db="EMBL/GenBank/DDBJ databases">
        <title>Genome sequence of Planktotalea frisia SH6-1.</title>
        <authorList>
            <person name="Poehlein A."/>
            <person name="Bakenhus I."/>
            <person name="Voget S."/>
            <person name="Brinkhoff T."/>
            <person name="Simon M."/>
        </authorList>
    </citation>
    <scope>NUCLEOTIDE SEQUENCE [LARGE SCALE GENOMIC DNA]</scope>
    <source>
        <strain evidence="3 4">SH6-1</strain>
    </source>
</reference>
<dbReference type="SUPFAM" id="SSF55874">
    <property type="entry name" value="ATPase domain of HSP90 chaperone/DNA topoisomerase II/histidine kinase"/>
    <property type="match status" value="1"/>
</dbReference>
<evidence type="ECO:0000256" key="1">
    <source>
        <dbReference type="ARBA" id="ARBA00022527"/>
    </source>
</evidence>
<dbReference type="Gene3D" id="3.30.565.10">
    <property type="entry name" value="Histidine kinase-like ATPase, C-terminal domain"/>
    <property type="match status" value="1"/>
</dbReference>
<name>A0A1L9NXA5_9RHOB</name>
<dbReference type="CDD" id="cd16936">
    <property type="entry name" value="HATPase_RsbW-like"/>
    <property type="match status" value="1"/>
</dbReference>
<dbReference type="InterPro" id="IPR003594">
    <property type="entry name" value="HATPase_dom"/>
</dbReference>
<dbReference type="STRING" id="696762.PFRI_19510"/>
<evidence type="ECO:0000313" key="3">
    <source>
        <dbReference type="EMBL" id="OJI93804.1"/>
    </source>
</evidence>
<protein>
    <submittedName>
        <fullName evidence="3">Serine-protein kinase RsbW</fullName>
        <ecNumber evidence="3">2.7.11.1</ecNumber>
    </submittedName>
</protein>
<dbReference type="EMBL" id="MLCB01000130">
    <property type="protein sequence ID" value="OJI93804.1"/>
    <property type="molecule type" value="Genomic_DNA"/>
</dbReference>
<proteinExistence type="predicted"/>
<evidence type="ECO:0000313" key="4">
    <source>
        <dbReference type="Proteomes" id="UP000184514"/>
    </source>
</evidence>
<dbReference type="EC" id="2.7.11.1" evidence="3"/>
<keyword evidence="3" id="KW-0808">Transferase</keyword>